<feature type="region of interest" description="Disordered" evidence="3">
    <location>
        <begin position="1186"/>
        <end position="1275"/>
    </location>
</feature>
<dbReference type="Pfam" id="PF07727">
    <property type="entry name" value="RVT_2"/>
    <property type="match status" value="1"/>
</dbReference>
<evidence type="ECO:0000313" key="5">
    <source>
        <dbReference type="EMBL" id="KAJ9566889.1"/>
    </source>
</evidence>
<dbReference type="InterPro" id="IPR054722">
    <property type="entry name" value="PolX-like_BBD"/>
</dbReference>
<feature type="region of interest" description="Disordered" evidence="3">
    <location>
        <begin position="1344"/>
        <end position="1372"/>
    </location>
</feature>
<dbReference type="GO" id="GO:0003676">
    <property type="term" value="F:nucleic acid binding"/>
    <property type="evidence" value="ECO:0007669"/>
    <property type="project" value="InterPro"/>
</dbReference>
<dbReference type="Pfam" id="PF22936">
    <property type="entry name" value="Pol_BBD"/>
    <property type="match status" value="2"/>
</dbReference>
<organism evidence="5 6">
    <name type="scientific">Centaurea solstitialis</name>
    <name type="common">yellow star-thistle</name>
    <dbReference type="NCBI Taxonomy" id="347529"/>
    <lineage>
        <taxon>Eukaryota</taxon>
        <taxon>Viridiplantae</taxon>
        <taxon>Streptophyta</taxon>
        <taxon>Embryophyta</taxon>
        <taxon>Tracheophyta</taxon>
        <taxon>Spermatophyta</taxon>
        <taxon>Magnoliopsida</taxon>
        <taxon>eudicotyledons</taxon>
        <taxon>Gunneridae</taxon>
        <taxon>Pentapetalae</taxon>
        <taxon>asterids</taxon>
        <taxon>campanulids</taxon>
        <taxon>Asterales</taxon>
        <taxon>Asteraceae</taxon>
        <taxon>Carduoideae</taxon>
        <taxon>Cardueae</taxon>
        <taxon>Centaureinae</taxon>
        <taxon>Centaurea</taxon>
    </lineage>
</organism>
<keyword evidence="6" id="KW-1185">Reference proteome</keyword>
<dbReference type="InterPro" id="IPR036875">
    <property type="entry name" value="Znf_CCHC_sf"/>
</dbReference>
<dbReference type="SMART" id="SM00343">
    <property type="entry name" value="ZnF_C2HC"/>
    <property type="match status" value="3"/>
</dbReference>
<evidence type="ECO:0000313" key="6">
    <source>
        <dbReference type="Proteomes" id="UP001172457"/>
    </source>
</evidence>
<feature type="coiled-coil region" evidence="2">
    <location>
        <begin position="1069"/>
        <end position="1131"/>
    </location>
</feature>
<dbReference type="PANTHER" id="PTHR11439">
    <property type="entry name" value="GAG-POL-RELATED RETROTRANSPOSON"/>
    <property type="match status" value="1"/>
</dbReference>
<feature type="compositionally biased region" description="Low complexity" evidence="3">
    <location>
        <begin position="1020"/>
        <end position="1040"/>
    </location>
</feature>
<feature type="compositionally biased region" description="Basic and acidic residues" evidence="3">
    <location>
        <begin position="1254"/>
        <end position="1267"/>
    </location>
</feature>
<dbReference type="PANTHER" id="PTHR11439:SF467">
    <property type="entry name" value="INTEGRASE CATALYTIC DOMAIN-CONTAINING PROTEIN"/>
    <property type="match status" value="1"/>
</dbReference>
<feature type="domain" description="CCHC-type" evidence="4">
    <location>
        <begin position="1300"/>
        <end position="1317"/>
    </location>
</feature>
<keyword evidence="1" id="KW-0863">Zinc-finger</keyword>
<dbReference type="Pfam" id="PF25597">
    <property type="entry name" value="SH3_retrovirus"/>
    <property type="match status" value="1"/>
</dbReference>
<feature type="region of interest" description="Disordered" evidence="3">
    <location>
        <begin position="1014"/>
        <end position="1044"/>
    </location>
</feature>
<feature type="region of interest" description="Disordered" evidence="3">
    <location>
        <begin position="154"/>
        <end position="178"/>
    </location>
</feature>
<reference evidence="5" key="1">
    <citation type="submission" date="2023-03" db="EMBL/GenBank/DDBJ databases">
        <title>Chromosome-scale reference genome and RAD-based genetic map of yellow starthistle (Centaurea solstitialis) reveal putative structural variation and QTLs associated with invader traits.</title>
        <authorList>
            <person name="Reatini B."/>
            <person name="Cang F.A."/>
            <person name="Jiang Q."/>
            <person name="Mckibben M.T.W."/>
            <person name="Barker M.S."/>
            <person name="Rieseberg L.H."/>
            <person name="Dlugosch K.M."/>
        </authorList>
    </citation>
    <scope>NUCLEOTIDE SEQUENCE</scope>
    <source>
        <strain evidence="5">CAN-66</strain>
        <tissue evidence="5">Leaf</tissue>
    </source>
</reference>
<keyword evidence="2" id="KW-0175">Coiled coil</keyword>
<protein>
    <recommendedName>
        <fullName evidence="4">CCHC-type domain-containing protein</fullName>
    </recommendedName>
</protein>
<feature type="compositionally biased region" description="Polar residues" evidence="3">
    <location>
        <begin position="1240"/>
        <end position="1250"/>
    </location>
</feature>
<dbReference type="Gene3D" id="4.10.60.10">
    <property type="entry name" value="Zinc finger, CCHC-type"/>
    <property type="match status" value="1"/>
</dbReference>
<feature type="region of interest" description="Disordered" evidence="3">
    <location>
        <begin position="107"/>
        <end position="129"/>
    </location>
</feature>
<feature type="compositionally biased region" description="Polar residues" evidence="3">
    <location>
        <begin position="1353"/>
        <end position="1372"/>
    </location>
</feature>
<accession>A0AA38TVJ2</accession>
<dbReference type="PROSITE" id="PS50158">
    <property type="entry name" value="ZF_CCHC"/>
    <property type="match status" value="3"/>
</dbReference>
<evidence type="ECO:0000256" key="3">
    <source>
        <dbReference type="SAM" id="MobiDB-lite"/>
    </source>
</evidence>
<dbReference type="CDD" id="cd09272">
    <property type="entry name" value="RNase_HI_RT_Ty1"/>
    <property type="match status" value="1"/>
</dbReference>
<dbReference type="InterPro" id="IPR013103">
    <property type="entry name" value="RVT_2"/>
</dbReference>
<dbReference type="Proteomes" id="UP001172457">
    <property type="component" value="Chromosome 1"/>
</dbReference>
<dbReference type="GO" id="GO:0008270">
    <property type="term" value="F:zinc ion binding"/>
    <property type="evidence" value="ECO:0007669"/>
    <property type="project" value="UniProtKB-KW"/>
</dbReference>
<dbReference type="EMBL" id="JARYMX010000001">
    <property type="protein sequence ID" value="KAJ9566889.1"/>
    <property type="molecule type" value="Genomic_DNA"/>
</dbReference>
<name>A0AA38TVJ2_9ASTR</name>
<comment type="caution">
    <text evidence="5">The sequence shown here is derived from an EMBL/GenBank/DDBJ whole genome shotgun (WGS) entry which is preliminary data.</text>
</comment>
<dbReference type="Pfam" id="PF14223">
    <property type="entry name" value="Retrotran_gag_2"/>
    <property type="match status" value="1"/>
</dbReference>
<feature type="domain" description="CCHC-type" evidence="4">
    <location>
        <begin position="916"/>
        <end position="930"/>
    </location>
</feature>
<feature type="region of interest" description="Disordered" evidence="3">
    <location>
        <begin position="822"/>
        <end position="841"/>
    </location>
</feature>
<dbReference type="InterPro" id="IPR057670">
    <property type="entry name" value="SH3_retrovirus"/>
</dbReference>
<feature type="domain" description="CCHC-type" evidence="4">
    <location>
        <begin position="137"/>
        <end position="152"/>
    </location>
</feature>
<evidence type="ECO:0000256" key="1">
    <source>
        <dbReference type="PROSITE-ProRule" id="PRU00047"/>
    </source>
</evidence>
<gene>
    <name evidence="5" type="ORF">OSB04_002855</name>
</gene>
<keyword evidence="1" id="KW-0479">Metal-binding</keyword>
<evidence type="ECO:0000256" key="2">
    <source>
        <dbReference type="SAM" id="Coils"/>
    </source>
</evidence>
<evidence type="ECO:0000259" key="4">
    <source>
        <dbReference type="PROSITE" id="PS50158"/>
    </source>
</evidence>
<keyword evidence="1" id="KW-0862">Zinc</keyword>
<dbReference type="Pfam" id="PF00098">
    <property type="entry name" value="zf-CCHC"/>
    <property type="match status" value="1"/>
</dbReference>
<dbReference type="InterPro" id="IPR001878">
    <property type="entry name" value="Znf_CCHC"/>
</dbReference>
<proteinExistence type="predicted"/>
<sequence length="1491" mass="167533">MEANTSRMISLNGSNYHVWKGKMEDLLYVNDFTCLRLYARKTGNNKLFLIKKLIQLKYNDGTPITDHLNAFQGIINQLSGMGIKFEDEMQDEKKVVGFLFTIRRLGHRKQGRSQSRGPSNKGKHRSKSKGKFGDFECYHCGRKGHTTRFCKQLKRKNKKANYNNQKNNQKKDDGGNDGAKVNTTTVEFFICWDDEMVNLAHDDSSWVVDTGVTSHVTSQRDFYSSYTSGNFGNVKMGNHGLSKIVGIGDVCLKFDTGMELVLRNVKHVPVSAGLLDDDGYNNNFGDGIWKLTHGSLIVARENMAFDIKRVLPRHQQLNGLAERKADEQNIGRVCQMSLDARLLHIPKDERSKLDVKTKHRVFLGYGQDEFGYRLYDPIQKKLVQSRHVVFEEDQTLKDVEKENTSAQHNDDLVDLDPVPPKHVETHDEDGVQNDVQDGTDDNDVDVPKQTEIDAEVHLELLSPSAMENEHKKEWVESMQDVMTSLHEKNIPEMVKLPKGKRALKNKCVYKVKIKEHTSRPRYKARSVVKEFSQRKGIDFEKIFSLVMKMGSIQVILGLADILDLEVEQMDVKMVFLHGDLDKEIYIEQPEGFQVKGKEDYLCRLQKSLYGLKQAPRLWYKKFESVMGKQGYRKTTSDHCVFFQRFNIDKAKVVSSSLTTNFKLTDKDYPSSKEEIEEMDRISYASAVGSLMYAMVCTRPDIAYVLGVVSRFLSNPGKKHWEAVKWILKNLRGNKDNMNSTSGYLMTFARGAVSWQSRLQKCVALSTIEAEYMAATEACKELLWLKRFMQELDFRQQRYVVLCDNQSAIHLAKAIRYGDHHAAGTRPVPPGTPPRVSGTVPGTVGECLPTSRMRNASTEIESSDSDMSEDPDFNESLALLTRSFKKFAKKGNFHKKKPLTITDKPKTEPVDKATAICYNCQGKGHFANDCRYRKSQFPPSSAKSSSKNPKYQRLKEKYKKMKFQHKGKGLIAEDCDWDDVSSDDSSDEEDTQVALMAMIEEPTLALMAKIEEVPEEVPTQAPEASFSTSPEASTSATESASQVPTPVVPLESLTQLDLVTLDLYKALNGKTSAEKMNIDLRDQLRECQEKIKQLTILEESYKDQVTVNQTLCIEREKALAAKERALAELNAEKVTIKGWSDASEKVDEILASGRNVKNRKGLGFTSGCTRPDRSMLKFGMFVSSIPDPNAPENIPSSSNTHTEGAHKSKKKTAKEKSKTITPSKTKNPKPKNKVLGGGHSVSGTKSFSQSPAPRLKIDLKQKTKEKKPIPPLSNAKGILGTGPAHLKFKDFLDPTKRFLYRKCYHCGFNDHIASKCPDATKTEKSAKVKKTPKTDNSVKGKKVVKTVPSVKTPASKTDNSVKAVTNSTSPTDNSGSIDKGIWYLDSGCSRHMTGSKSVQSNYREEKGPAVTSGGNGKGQTRGYGTLTNGVTTFKRVAYVEGLMHNLLSISQLCDKNHKVSFSKKKCKVKNRRKEVILTGVRHADIYIICWGS</sequence>
<feature type="region of interest" description="Disordered" evidence="3">
    <location>
        <begin position="1393"/>
        <end position="1422"/>
    </location>
</feature>
<dbReference type="SUPFAM" id="SSF57756">
    <property type="entry name" value="Retrovirus zinc finger-like domains"/>
    <property type="match status" value="1"/>
</dbReference>